<dbReference type="GO" id="GO:0005524">
    <property type="term" value="F:ATP binding"/>
    <property type="evidence" value="ECO:0007669"/>
    <property type="project" value="UniProtKB-KW"/>
</dbReference>
<evidence type="ECO:0000256" key="4">
    <source>
        <dbReference type="ARBA" id="ARBA00022840"/>
    </source>
</evidence>
<dbReference type="SUPFAM" id="SSF90123">
    <property type="entry name" value="ABC transporter transmembrane region"/>
    <property type="match status" value="1"/>
</dbReference>
<keyword evidence="12" id="KW-1185">Reference proteome</keyword>
<dbReference type="PROSITE" id="PS50929">
    <property type="entry name" value="ABC_TM1F"/>
    <property type="match status" value="1"/>
</dbReference>
<dbReference type="PANTHER" id="PTHR43394:SF1">
    <property type="entry name" value="ATP-BINDING CASSETTE SUB-FAMILY B MEMBER 10, MITOCHONDRIAL"/>
    <property type="match status" value="1"/>
</dbReference>
<dbReference type="InterPro" id="IPR011527">
    <property type="entry name" value="ABC1_TM_dom"/>
</dbReference>
<dbReference type="PROSITE" id="PS00211">
    <property type="entry name" value="ABC_TRANSPORTER_1"/>
    <property type="match status" value="1"/>
</dbReference>
<dbReference type="Pfam" id="PF00664">
    <property type="entry name" value="ABC_membrane"/>
    <property type="match status" value="1"/>
</dbReference>
<keyword evidence="6 8" id="KW-0472">Membrane</keyword>
<accession>A0A939QK39</accession>
<dbReference type="InterPro" id="IPR003439">
    <property type="entry name" value="ABC_transporter-like_ATP-bd"/>
</dbReference>
<feature type="compositionally biased region" description="Low complexity" evidence="7">
    <location>
        <begin position="9"/>
        <end position="27"/>
    </location>
</feature>
<evidence type="ECO:0000256" key="5">
    <source>
        <dbReference type="ARBA" id="ARBA00022989"/>
    </source>
</evidence>
<feature type="transmembrane region" description="Helical" evidence="8">
    <location>
        <begin position="73"/>
        <end position="92"/>
    </location>
</feature>
<feature type="transmembrane region" description="Helical" evidence="8">
    <location>
        <begin position="178"/>
        <end position="198"/>
    </location>
</feature>
<dbReference type="RefSeq" id="WP_208237062.1">
    <property type="nucleotide sequence ID" value="NZ_BAAAQU010000001.1"/>
</dbReference>
<evidence type="ECO:0000313" key="12">
    <source>
        <dbReference type="Proteomes" id="UP000668403"/>
    </source>
</evidence>
<keyword evidence="3" id="KW-0547">Nucleotide-binding</keyword>
<keyword evidence="4 11" id="KW-0067">ATP-binding</keyword>
<dbReference type="GO" id="GO:0016887">
    <property type="term" value="F:ATP hydrolysis activity"/>
    <property type="evidence" value="ECO:0007669"/>
    <property type="project" value="InterPro"/>
</dbReference>
<evidence type="ECO:0000256" key="3">
    <source>
        <dbReference type="ARBA" id="ARBA00022741"/>
    </source>
</evidence>
<feature type="transmembrane region" description="Helical" evidence="8">
    <location>
        <begin position="293"/>
        <end position="317"/>
    </location>
</feature>
<dbReference type="InterPro" id="IPR027417">
    <property type="entry name" value="P-loop_NTPase"/>
</dbReference>
<evidence type="ECO:0000256" key="1">
    <source>
        <dbReference type="ARBA" id="ARBA00004651"/>
    </source>
</evidence>
<comment type="caution">
    <text evidence="11">The sequence shown here is derived from an EMBL/GenBank/DDBJ whole genome shotgun (WGS) entry which is preliminary data.</text>
</comment>
<dbReference type="SMART" id="SM00382">
    <property type="entry name" value="AAA"/>
    <property type="match status" value="1"/>
</dbReference>
<dbReference type="Gene3D" id="3.40.50.300">
    <property type="entry name" value="P-loop containing nucleotide triphosphate hydrolases"/>
    <property type="match status" value="1"/>
</dbReference>
<gene>
    <name evidence="11" type="ORF">J4H85_04125</name>
</gene>
<evidence type="ECO:0000256" key="7">
    <source>
        <dbReference type="SAM" id="MobiDB-lite"/>
    </source>
</evidence>
<comment type="subcellular location">
    <subcellularLocation>
        <location evidence="1">Cell membrane</location>
        <topology evidence="1">Multi-pass membrane protein</topology>
    </subcellularLocation>
</comment>
<dbReference type="Proteomes" id="UP000668403">
    <property type="component" value="Unassembled WGS sequence"/>
</dbReference>
<reference evidence="11" key="1">
    <citation type="submission" date="2021-03" db="EMBL/GenBank/DDBJ databases">
        <title>Leucobacter chromiisoli sp. nov., isolated from chromium-containing soil of chemical plant.</title>
        <authorList>
            <person name="Xu Z."/>
        </authorList>
    </citation>
    <scope>NUCLEOTIDE SEQUENCE</scope>
    <source>
        <strain evidence="11">K 70/01</strain>
    </source>
</reference>
<organism evidence="11 12">
    <name type="scientific">Leucobacter tardus</name>
    <dbReference type="NCBI Taxonomy" id="501483"/>
    <lineage>
        <taxon>Bacteria</taxon>
        <taxon>Bacillati</taxon>
        <taxon>Actinomycetota</taxon>
        <taxon>Actinomycetes</taxon>
        <taxon>Micrococcales</taxon>
        <taxon>Microbacteriaceae</taxon>
        <taxon>Leucobacter</taxon>
    </lineage>
</organism>
<dbReference type="InterPro" id="IPR003593">
    <property type="entry name" value="AAA+_ATPase"/>
</dbReference>
<name>A0A939QK39_9MICO</name>
<feature type="domain" description="ABC transmembrane type-1" evidence="10">
    <location>
        <begin position="40"/>
        <end position="320"/>
    </location>
</feature>
<evidence type="ECO:0000259" key="9">
    <source>
        <dbReference type="PROSITE" id="PS50893"/>
    </source>
</evidence>
<evidence type="ECO:0000259" key="10">
    <source>
        <dbReference type="PROSITE" id="PS50929"/>
    </source>
</evidence>
<dbReference type="GO" id="GO:0015421">
    <property type="term" value="F:ABC-type oligopeptide transporter activity"/>
    <property type="evidence" value="ECO:0007669"/>
    <property type="project" value="TreeGrafter"/>
</dbReference>
<proteinExistence type="predicted"/>
<dbReference type="InterPro" id="IPR017871">
    <property type="entry name" value="ABC_transporter-like_CS"/>
</dbReference>
<dbReference type="AlphaFoldDB" id="A0A939QK39"/>
<dbReference type="InterPro" id="IPR039421">
    <property type="entry name" value="Type_1_exporter"/>
</dbReference>
<keyword evidence="5 8" id="KW-1133">Transmembrane helix</keyword>
<feature type="region of interest" description="Disordered" evidence="7">
    <location>
        <begin position="1"/>
        <end position="30"/>
    </location>
</feature>
<dbReference type="GO" id="GO:0005886">
    <property type="term" value="C:plasma membrane"/>
    <property type="evidence" value="ECO:0007669"/>
    <property type="project" value="UniProtKB-SubCell"/>
</dbReference>
<dbReference type="Gene3D" id="1.20.1560.10">
    <property type="entry name" value="ABC transporter type 1, transmembrane domain"/>
    <property type="match status" value="1"/>
</dbReference>
<evidence type="ECO:0000256" key="6">
    <source>
        <dbReference type="ARBA" id="ARBA00023136"/>
    </source>
</evidence>
<feature type="transmembrane region" description="Helical" evidence="8">
    <location>
        <begin position="40"/>
        <end position="61"/>
    </location>
</feature>
<sequence>MSQRPARSHPTAHSGHPGAGGPSAPTHPEVRGAVSRPAQVLAIALAWMRAAALGGVLVTIGRAVDALRSGDEPAPAVLAMAALAAVAAAISATEKIITARAQAQAEGYLRARVIDSVFRGGLVSAQSRSGALLALATGSTERAARYRGAFLGPTIGALSTPLPVLIIAAIAIDPLIALLLALGAALVPGIVVVARRTVRASGAEQRRTQARLTAEFLRSIQGLSTLVTARAADRAGIELATRGERLRRALMRVLAVNQVLILVIDAAITLTVLLVATLAAVARVDAGTLSLGAGLSAILIALLVIAPADLVGQFFYIGIGGRAAEQAISRQLSGGSRRPAAASAVQPGIEATNTGVTGTGMADASGPDAAISLDGVTAGWVADQKVLRDFSLRIAEGEHVALAGPSGAGKSTVSALVQAHLIPASGRVTLQGADTRTTPAHAIRARLSVVEQRTFLFHGTIAENLRVAHPEATDAELWDALAAAGLDAEIRGSDRGLDTPVGEEGRSLSGGQSQRLAIARAILRDASVLILDEPTSQVDLAGEAAFLEALGRLARGRTVLMIAHRPGAILAADRVERLDAPGAAR</sequence>
<dbReference type="PROSITE" id="PS50893">
    <property type="entry name" value="ABC_TRANSPORTER_2"/>
    <property type="match status" value="1"/>
</dbReference>
<dbReference type="SUPFAM" id="SSF52540">
    <property type="entry name" value="P-loop containing nucleoside triphosphate hydrolases"/>
    <property type="match status" value="1"/>
</dbReference>
<keyword evidence="2 8" id="KW-0812">Transmembrane</keyword>
<evidence type="ECO:0000313" key="11">
    <source>
        <dbReference type="EMBL" id="MBO2989184.1"/>
    </source>
</evidence>
<feature type="transmembrane region" description="Helical" evidence="8">
    <location>
        <begin position="254"/>
        <end position="281"/>
    </location>
</feature>
<dbReference type="Pfam" id="PF00005">
    <property type="entry name" value="ABC_tran"/>
    <property type="match status" value="1"/>
</dbReference>
<dbReference type="InterPro" id="IPR036640">
    <property type="entry name" value="ABC1_TM_sf"/>
</dbReference>
<evidence type="ECO:0000256" key="8">
    <source>
        <dbReference type="SAM" id="Phobius"/>
    </source>
</evidence>
<feature type="domain" description="ABC transporter" evidence="9">
    <location>
        <begin position="371"/>
        <end position="584"/>
    </location>
</feature>
<feature type="transmembrane region" description="Helical" evidence="8">
    <location>
        <begin position="149"/>
        <end position="172"/>
    </location>
</feature>
<dbReference type="PANTHER" id="PTHR43394">
    <property type="entry name" value="ATP-DEPENDENT PERMEASE MDL1, MITOCHONDRIAL"/>
    <property type="match status" value="1"/>
</dbReference>
<protein>
    <submittedName>
        <fullName evidence="11">ABC transporter ATP-binding protein</fullName>
    </submittedName>
</protein>
<evidence type="ECO:0000256" key="2">
    <source>
        <dbReference type="ARBA" id="ARBA00022692"/>
    </source>
</evidence>
<dbReference type="EMBL" id="JAGFBF010000001">
    <property type="protein sequence ID" value="MBO2989184.1"/>
    <property type="molecule type" value="Genomic_DNA"/>
</dbReference>